<feature type="non-terminal residue" evidence="1">
    <location>
        <position position="37"/>
    </location>
</feature>
<proteinExistence type="predicted"/>
<protein>
    <submittedName>
        <fullName evidence="1">Uncharacterized protein</fullName>
    </submittedName>
</protein>
<organism evidence="1">
    <name type="scientific">marine metagenome</name>
    <dbReference type="NCBI Taxonomy" id="408172"/>
    <lineage>
        <taxon>unclassified sequences</taxon>
        <taxon>metagenomes</taxon>
        <taxon>ecological metagenomes</taxon>
    </lineage>
</organism>
<accession>A0A382KE72</accession>
<evidence type="ECO:0000313" key="1">
    <source>
        <dbReference type="EMBL" id="SVC21733.1"/>
    </source>
</evidence>
<gene>
    <name evidence="1" type="ORF">METZ01_LOCUS274587</name>
</gene>
<dbReference type="EMBL" id="UINC01079596">
    <property type="protein sequence ID" value="SVC21733.1"/>
    <property type="molecule type" value="Genomic_DNA"/>
</dbReference>
<dbReference type="AlphaFoldDB" id="A0A382KE72"/>
<name>A0A382KE72_9ZZZZ</name>
<reference evidence="1" key="1">
    <citation type="submission" date="2018-05" db="EMBL/GenBank/DDBJ databases">
        <authorList>
            <person name="Lanie J.A."/>
            <person name="Ng W.-L."/>
            <person name="Kazmierczak K.M."/>
            <person name="Andrzejewski T.M."/>
            <person name="Davidsen T.M."/>
            <person name="Wayne K.J."/>
            <person name="Tettelin H."/>
            <person name="Glass J.I."/>
            <person name="Rusch D."/>
            <person name="Podicherti R."/>
            <person name="Tsui H.-C.T."/>
            <person name="Winkler M.E."/>
        </authorList>
    </citation>
    <scope>NUCLEOTIDE SEQUENCE</scope>
</reference>
<sequence>MVRNRLGIKFSLWSWLQFPVVVSLLPTNQSREVPRTQ</sequence>